<dbReference type="SUPFAM" id="SSF52540">
    <property type="entry name" value="P-loop containing nucleoside triphosphate hydrolases"/>
    <property type="match status" value="1"/>
</dbReference>
<dbReference type="Pfam" id="PF00005">
    <property type="entry name" value="ABC_tran"/>
    <property type="match status" value="1"/>
</dbReference>
<dbReference type="PROSITE" id="PS50929">
    <property type="entry name" value="ABC_TM1F"/>
    <property type="match status" value="1"/>
</dbReference>
<organism evidence="10 11">
    <name type="scientific">Streptomyces subrutilus</name>
    <dbReference type="NCBI Taxonomy" id="36818"/>
    <lineage>
        <taxon>Bacteria</taxon>
        <taxon>Bacillati</taxon>
        <taxon>Actinomycetota</taxon>
        <taxon>Actinomycetes</taxon>
        <taxon>Kitasatosporales</taxon>
        <taxon>Streptomycetaceae</taxon>
        <taxon>Streptomyces</taxon>
    </lineage>
</organism>
<keyword evidence="2 7" id="KW-0812">Transmembrane</keyword>
<feature type="transmembrane region" description="Helical" evidence="7">
    <location>
        <begin position="292"/>
        <end position="313"/>
    </location>
</feature>
<keyword evidence="6 7" id="KW-0472">Membrane</keyword>
<dbReference type="PROSITE" id="PS50893">
    <property type="entry name" value="ABC_TRANSPORTER_2"/>
    <property type="match status" value="1"/>
</dbReference>
<sequence>MRPTEAAVDGAETQALERGADRALVAAARHSGGRTAAVLGCTVAAAAAALAEPAVLGHTLDLLLSGSPSGPAWTLLCAAVIAAEVALDAAAARLTGEVDGRTTARLRRLGLARLLRTAPHHAARHASGETAARLTAHATEAGRVPAAAAHAVAALLPPIGAVVALFLIDLWTALAFLVGVPLLVLLLRAFARDTLNSVARYQQVQLATAGRLLEALAGARTIAAAGSADRERARILAQLPELGTEGRRMWQVYGGTTARSAALMPMLLYAVLAVGGIRLSAGAIGIGELLAAVRYAGLAAGIGAVTGGLAAVVRGRAAARRTTALLALPVFGHGRKELPADGPGALELRDVRVVREGSTVLHDISLLIPGGSTVAVVGRSGAGKTLFAAVAGRLTDPDAGQVLLDGVPLREVTAEALRREVGYAFDRPVLLGDTVGDAIAFGADAGAGAGTGPAGPGPEAVRAAARAAGADLFVRRLPHGYGTRLADAPMSGGEVQRLGLARAFLRAGRLLVLDDATSSLDTVTARQVERALAHEIRPGTRIVVAHRLSSAVRADLVVWLEDGRVRASGTHDELWQRDPGYRAVFAADAEAGAEGAAVPEATREAAR</sequence>
<evidence type="ECO:0000256" key="1">
    <source>
        <dbReference type="ARBA" id="ARBA00004651"/>
    </source>
</evidence>
<evidence type="ECO:0000256" key="4">
    <source>
        <dbReference type="ARBA" id="ARBA00022840"/>
    </source>
</evidence>
<evidence type="ECO:0000313" key="10">
    <source>
        <dbReference type="EMBL" id="OEJ30491.1"/>
    </source>
</evidence>
<evidence type="ECO:0000256" key="7">
    <source>
        <dbReference type="SAM" id="Phobius"/>
    </source>
</evidence>
<name>A0A1E5PLP6_9ACTN</name>
<evidence type="ECO:0000256" key="3">
    <source>
        <dbReference type="ARBA" id="ARBA00022741"/>
    </source>
</evidence>
<accession>A0A1E5PLP6</accession>
<dbReference type="SMART" id="SM00382">
    <property type="entry name" value="AAA"/>
    <property type="match status" value="1"/>
</dbReference>
<dbReference type="STRING" id="36818.BGK67_03200"/>
<dbReference type="OrthoDB" id="9806127at2"/>
<feature type="transmembrane region" description="Helical" evidence="7">
    <location>
        <begin position="147"/>
        <end position="168"/>
    </location>
</feature>
<gene>
    <name evidence="10" type="ORF">BGK67_03200</name>
</gene>
<dbReference type="GO" id="GO:0034040">
    <property type="term" value="F:ATPase-coupled lipid transmembrane transporter activity"/>
    <property type="evidence" value="ECO:0007669"/>
    <property type="project" value="TreeGrafter"/>
</dbReference>
<evidence type="ECO:0000256" key="5">
    <source>
        <dbReference type="ARBA" id="ARBA00022989"/>
    </source>
</evidence>
<keyword evidence="11" id="KW-1185">Reference proteome</keyword>
<protein>
    <submittedName>
        <fullName evidence="10">ABC transporter ATP-binding protein</fullName>
    </submittedName>
</protein>
<dbReference type="InterPro" id="IPR003593">
    <property type="entry name" value="AAA+_ATPase"/>
</dbReference>
<evidence type="ECO:0000256" key="2">
    <source>
        <dbReference type="ARBA" id="ARBA00022692"/>
    </source>
</evidence>
<dbReference type="PANTHER" id="PTHR24221">
    <property type="entry name" value="ATP-BINDING CASSETTE SUB-FAMILY B"/>
    <property type="match status" value="1"/>
</dbReference>
<feature type="transmembrane region" description="Helical" evidence="7">
    <location>
        <begin position="174"/>
        <end position="191"/>
    </location>
</feature>
<reference evidence="10 11" key="1">
    <citation type="submission" date="2016-08" db="EMBL/GenBank/DDBJ databases">
        <title>The complete genome of Streptomyces subrutilus 10-1-1.</title>
        <authorList>
            <person name="Chen X."/>
        </authorList>
    </citation>
    <scope>NUCLEOTIDE SEQUENCE [LARGE SCALE GENOMIC DNA]</scope>
    <source>
        <strain evidence="10 11">10-1-1</strain>
    </source>
</reference>
<keyword evidence="3" id="KW-0547">Nucleotide-binding</keyword>
<dbReference type="InterPro" id="IPR039421">
    <property type="entry name" value="Type_1_exporter"/>
</dbReference>
<keyword evidence="5 7" id="KW-1133">Transmembrane helix</keyword>
<dbReference type="Gene3D" id="1.20.1560.10">
    <property type="entry name" value="ABC transporter type 1, transmembrane domain"/>
    <property type="match status" value="1"/>
</dbReference>
<dbReference type="InterPro" id="IPR003439">
    <property type="entry name" value="ABC_transporter-like_ATP-bd"/>
</dbReference>
<dbReference type="Gene3D" id="3.40.50.300">
    <property type="entry name" value="P-loop containing nucleotide triphosphate hydrolases"/>
    <property type="match status" value="1"/>
</dbReference>
<proteinExistence type="predicted"/>
<evidence type="ECO:0000259" key="9">
    <source>
        <dbReference type="PROSITE" id="PS50929"/>
    </source>
</evidence>
<dbReference type="EMBL" id="MEHK01000001">
    <property type="protein sequence ID" value="OEJ30491.1"/>
    <property type="molecule type" value="Genomic_DNA"/>
</dbReference>
<dbReference type="GO" id="GO:0005886">
    <property type="term" value="C:plasma membrane"/>
    <property type="evidence" value="ECO:0007669"/>
    <property type="project" value="UniProtKB-SubCell"/>
</dbReference>
<dbReference type="PANTHER" id="PTHR24221:SF654">
    <property type="entry name" value="ATP-BINDING CASSETTE SUB-FAMILY B MEMBER 6"/>
    <property type="match status" value="1"/>
</dbReference>
<dbReference type="Proteomes" id="UP000095705">
    <property type="component" value="Unassembled WGS sequence"/>
</dbReference>
<keyword evidence="4 10" id="KW-0067">ATP-binding</keyword>
<feature type="transmembrane region" description="Helical" evidence="7">
    <location>
        <begin position="266"/>
        <end position="286"/>
    </location>
</feature>
<comment type="subcellular location">
    <subcellularLocation>
        <location evidence="1">Cell membrane</location>
        <topology evidence="1">Multi-pass membrane protein</topology>
    </subcellularLocation>
</comment>
<dbReference type="GO" id="GO:0140359">
    <property type="term" value="F:ABC-type transporter activity"/>
    <property type="evidence" value="ECO:0007669"/>
    <property type="project" value="InterPro"/>
</dbReference>
<dbReference type="InterPro" id="IPR011527">
    <property type="entry name" value="ABC1_TM_dom"/>
</dbReference>
<dbReference type="AlphaFoldDB" id="A0A1E5PLP6"/>
<comment type="caution">
    <text evidence="10">The sequence shown here is derived from an EMBL/GenBank/DDBJ whole genome shotgun (WGS) entry which is preliminary data.</text>
</comment>
<dbReference type="GO" id="GO:0005524">
    <property type="term" value="F:ATP binding"/>
    <property type="evidence" value="ECO:0007669"/>
    <property type="project" value="UniProtKB-KW"/>
</dbReference>
<feature type="domain" description="ABC transporter" evidence="8">
    <location>
        <begin position="346"/>
        <end position="587"/>
    </location>
</feature>
<dbReference type="InterPro" id="IPR027417">
    <property type="entry name" value="P-loop_NTPase"/>
</dbReference>
<dbReference type="InterPro" id="IPR036640">
    <property type="entry name" value="ABC1_TM_sf"/>
</dbReference>
<feature type="domain" description="ABC transmembrane type-1" evidence="9">
    <location>
        <begin position="36"/>
        <end position="301"/>
    </location>
</feature>
<evidence type="ECO:0000259" key="8">
    <source>
        <dbReference type="PROSITE" id="PS50893"/>
    </source>
</evidence>
<dbReference type="RefSeq" id="WP_069918636.1">
    <property type="nucleotide sequence ID" value="NZ_MEHK01000001.1"/>
</dbReference>
<evidence type="ECO:0000313" key="11">
    <source>
        <dbReference type="Proteomes" id="UP000095705"/>
    </source>
</evidence>
<evidence type="ECO:0000256" key="6">
    <source>
        <dbReference type="ARBA" id="ARBA00023136"/>
    </source>
</evidence>
<dbReference type="Pfam" id="PF00664">
    <property type="entry name" value="ABC_membrane"/>
    <property type="match status" value="1"/>
</dbReference>
<dbReference type="SUPFAM" id="SSF90123">
    <property type="entry name" value="ABC transporter transmembrane region"/>
    <property type="match status" value="1"/>
</dbReference>
<dbReference type="GO" id="GO:0016887">
    <property type="term" value="F:ATP hydrolysis activity"/>
    <property type="evidence" value="ECO:0007669"/>
    <property type="project" value="InterPro"/>
</dbReference>